<accession>B0MWU7</accession>
<organism evidence="1 2">
    <name type="scientific">Alistipes putredinis DSM 17216</name>
    <dbReference type="NCBI Taxonomy" id="445970"/>
    <lineage>
        <taxon>Bacteria</taxon>
        <taxon>Pseudomonadati</taxon>
        <taxon>Bacteroidota</taxon>
        <taxon>Bacteroidia</taxon>
        <taxon>Bacteroidales</taxon>
        <taxon>Rikenellaceae</taxon>
        <taxon>Alistipes</taxon>
    </lineage>
</organism>
<protein>
    <submittedName>
        <fullName evidence="1">Uncharacterized protein</fullName>
    </submittedName>
</protein>
<keyword evidence="2" id="KW-1185">Reference proteome</keyword>
<evidence type="ECO:0000313" key="1">
    <source>
        <dbReference type="EMBL" id="EDS03389.1"/>
    </source>
</evidence>
<gene>
    <name evidence="1" type="ORF">ALIPUT_01602</name>
</gene>
<dbReference type="Proteomes" id="UP000005819">
    <property type="component" value="Unassembled WGS sequence"/>
</dbReference>
<sequence>MIGYEIKSWEIRQIVRILRDLEFCDASTIRGLNAIRMGRILYKKIIKRHAKNRTNTEGSSEYSDGS</sequence>
<comment type="caution">
    <text evidence="1">The sequence shown here is derived from an EMBL/GenBank/DDBJ whole genome shotgun (WGS) entry which is preliminary data.</text>
</comment>
<dbReference type="HOGENOM" id="CLU_2821566_0_0_10"/>
<dbReference type="EMBL" id="ABFK02000019">
    <property type="protein sequence ID" value="EDS03389.1"/>
    <property type="molecule type" value="Genomic_DNA"/>
</dbReference>
<evidence type="ECO:0000313" key="2">
    <source>
        <dbReference type="Proteomes" id="UP000005819"/>
    </source>
</evidence>
<reference evidence="1" key="1">
    <citation type="submission" date="2007-10" db="EMBL/GenBank/DDBJ databases">
        <authorList>
            <person name="Fulton L."/>
            <person name="Clifton S."/>
            <person name="Fulton B."/>
            <person name="Xu J."/>
            <person name="Minx P."/>
            <person name="Pepin K.H."/>
            <person name="Johnson M."/>
            <person name="Thiruvilangam P."/>
            <person name="Bhonagiri V."/>
            <person name="Nash W.E."/>
            <person name="Mardis E.R."/>
            <person name="Wilson R.K."/>
        </authorList>
    </citation>
    <scope>NUCLEOTIDE SEQUENCE [LARGE SCALE GENOMIC DNA]</scope>
    <source>
        <strain evidence="1">DSM 17216</strain>
    </source>
</reference>
<reference evidence="1" key="2">
    <citation type="submission" date="2013-09" db="EMBL/GenBank/DDBJ databases">
        <title>Draft genome sequence of Alistipes putredinis (DSM 17216).</title>
        <authorList>
            <person name="Sudarsanam P."/>
            <person name="Ley R."/>
            <person name="Guruge J."/>
            <person name="Turnbaugh P.J."/>
            <person name="Mahowald M."/>
            <person name="Liep D."/>
            <person name="Gordon J."/>
        </authorList>
    </citation>
    <scope>NUCLEOTIDE SEQUENCE</scope>
    <source>
        <strain evidence="1">DSM 17216</strain>
    </source>
</reference>
<proteinExistence type="predicted"/>
<dbReference type="AlphaFoldDB" id="B0MWU7"/>
<name>B0MWU7_9BACT</name>